<feature type="domain" description="tRNA/rRNA methyltransferase SpoU type" evidence="5">
    <location>
        <begin position="7"/>
        <end position="155"/>
    </location>
</feature>
<evidence type="ECO:0000256" key="1">
    <source>
        <dbReference type="ARBA" id="ARBA00007228"/>
    </source>
</evidence>
<dbReference type="Gene3D" id="3.40.1280.10">
    <property type="match status" value="1"/>
</dbReference>
<dbReference type="InterPro" id="IPR004384">
    <property type="entry name" value="RNA_MeTrfase_TrmJ/LasT"/>
</dbReference>
<reference evidence="6 7" key="2">
    <citation type="submission" date="2015-05" db="EMBL/GenBank/DDBJ databases">
        <title>Lifestyle Evolution in Cyanobacterial Symbionts of Sponges.</title>
        <authorList>
            <person name="Burgsdorf I."/>
            <person name="Slaby B.M."/>
            <person name="Handley K.M."/>
            <person name="Haber M."/>
            <person name="Blom J."/>
            <person name="Marshall C.W."/>
            <person name="Gilbert J.A."/>
            <person name="Hentschel U."/>
            <person name="Steindler L."/>
        </authorList>
    </citation>
    <scope>NUCLEOTIDE SEQUENCE [LARGE SCALE GENOMIC DNA]</scope>
    <source>
        <strain evidence="6">15L</strain>
    </source>
</reference>
<dbReference type="InterPro" id="IPR029026">
    <property type="entry name" value="tRNA_m1G_MTases_N"/>
</dbReference>
<dbReference type="InterPro" id="IPR001537">
    <property type="entry name" value="SpoU_MeTrfase"/>
</dbReference>
<reference evidence="6 7" key="1">
    <citation type="submission" date="2015-02" db="EMBL/GenBank/DDBJ databases">
        <authorList>
            <person name="Slaby B."/>
            <person name="Hentschel U."/>
        </authorList>
    </citation>
    <scope>NUCLEOTIDE SEQUENCE [LARGE SCALE GENOMIC DNA]</scope>
    <source>
        <strain evidence="6">15L</strain>
    </source>
</reference>
<dbReference type="SUPFAM" id="SSF75217">
    <property type="entry name" value="alpha/beta knot"/>
    <property type="match status" value="1"/>
</dbReference>
<dbReference type="PIRSF" id="PIRSF004808">
    <property type="entry name" value="LasT"/>
    <property type="match status" value="1"/>
</dbReference>
<evidence type="ECO:0000256" key="3">
    <source>
        <dbReference type="ARBA" id="ARBA00022679"/>
    </source>
</evidence>
<keyword evidence="2" id="KW-0489">Methyltransferase</keyword>
<dbReference type="Pfam" id="PF00588">
    <property type="entry name" value="SpoU_methylase"/>
    <property type="match status" value="1"/>
</dbReference>
<dbReference type="GO" id="GO:0003723">
    <property type="term" value="F:RNA binding"/>
    <property type="evidence" value="ECO:0007669"/>
    <property type="project" value="InterPro"/>
</dbReference>
<dbReference type="Gene3D" id="1.10.8.590">
    <property type="match status" value="1"/>
</dbReference>
<accession>A0A0G8AYZ0</accession>
<dbReference type="GO" id="GO:0005829">
    <property type="term" value="C:cytosol"/>
    <property type="evidence" value="ECO:0007669"/>
    <property type="project" value="TreeGrafter"/>
</dbReference>
<sequence length="252" mass="26729">MNAPARLVVVLVATAGPLNLGAVARLCANFAVQQLRLVAPRCDPHDPQALRTAVHARDTLRNAPVFPHLDAALQDCGRVAACSARVTPEPLPTAPPEQVMPWLLQPHPLPAALVCGREDHGLHNAELRRAGRLIRIPTAPTYGSMNLSHAMAVVLAAGRAASVTAPVATPPPHEPSPCATGQLTDLLDDAGALLLETGFLLPHTATARMAKLEGILRRAEPTLAELALLRGTVRQLRWAARQGRKTTPPPES</sequence>
<dbReference type="PANTHER" id="PTHR42786:SF2">
    <property type="entry name" value="TRNA (CYTIDINE_URIDINE-2'-O-)-METHYLTRANSFERASE TRMJ"/>
    <property type="match status" value="1"/>
</dbReference>
<protein>
    <recommendedName>
        <fullName evidence="5">tRNA/rRNA methyltransferase SpoU type domain-containing protein</fullName>
    </recommendedName>
</protein>
<dbReference type="Proteomes" id="UP000035037">
    <property type="component" value="Unassembled WGS sequence"/>
</dbReference>
<dbReference type="CDD" id="cd18093">
    <property type="entry name" value="SpoU-like_TrmJ"/>
    <property type="match status" value="1"/>
</dbReference>
<dbReference type="InterPro" id="IPR029028">
    <property type="entry name" value="Alpha/beta_knot_MTases"/>
</dbReference>
<dbReference type="GO" id="GO:0002128">
    <property type="term" value="P:tRNA nucleoside ribose methylation"/>
    <property type="evidence" value="ECO:0007669"/>
    <property type="project" value="TreeGrafter"/>
</dbReference>
<comment type="similarity">
    <text evidence="1">Belongs to the class IV-like SAM-binding methyltransferase superfamily. RNA methyltransferase TrmH family.</text>
</comment>
<dbReference type="PANTHER" id="PTHR42786">
    <property type="entry name" value="TRNA/RRNA METHYLTRANSFERASE"/>
    <property type="match status" value="1"/>
</dbReference>
<evidence type="ECO:0000259" key="5">
    <source>
        <dbReference type="Pfam" id="PF00588"/>
    </source>
</evidence>
<organism evidence="6 7">
    <name type="scientific">Candidatus Synechococcus spongiarum 15L</name>
    <dbReference type="NCBI Taxonomy" id="1608419"/>
    <lineage>
        <taxon>Bacteria</taxon>
        <taxon>Bacillati</taxon>
        <taxon>Cyanobacteriota</taxon>
        <taxon>Cyanophyceae</taxon>
        <taxon>Synechococcales</taxon>
        <taxon>Synechococcaceae</taxon>
        <taxon>Synechococcus</taxon>
    </lineage>
</organism>
<dbReference type="GO" id="GO:0008173">
    <property type="term" value="F:RNA methyltransferase activity"/>
    <property type="evidence" value="ECO:0007669"/>
    <property type="project" value="InterPro"/>
</dbReference>
<dbReference type="AlphaFoldDB" id="A0A0G8AYZ0"/>
<keyword evidence="3" id="KW-0808">Transferase</keyword>
<dbReference type="PATRIC" id="fig|1608419.3.peg.1525"/>
<evidence type="ECO:0000313" key="7">
    <source>
        <dbReference type="Proteomes" id="UP000035037"/>
    </source>
</evidence>
<comment type="caution">
    <text evidence="6">The sequence shown here is derived from an EMBL/GenBank/DDBJ whole genome shotgun (WGS) entry which is preliminary data.</text>
</comment>
<proteinExistence type="inferred from homology"/>
<evidence type="ECO:0000313" key="6">
    <source>
        <dbReference type="EMBL" id="KKZ14391.1"/>
    </source>
</evidence>
<evidence type="ECO:0000256" key="4">
    <source>
        <dbReference type="ARBA" id="ARBA00022691"/>
    </source>
</evidence>
<dbReference type="EMBL" id="JYFQ01000027">
    <property type="protein sequence ID" value="KKZ14391.1"/>
    <property type="molecule type" value="Genomic_DNA"/>
</dbReference>
<name>A0A0G8AYZ0_9SYNE</name>
<keyword evidence="4" id="KW-0949">S-adenosyl-L-methionine</keyword>
<evidence type="ECO:0000256" key="2">
    <source>
        <dbReference type="ARBA" id="ARBA00022603"/>
    </source>
</evidence>
<gene>
    <name evidence="6" type="ORF">TQ37_01330</name>
</gene>